<dbReference type="OrthoDB" id="10692645at2759"/>
<feature type="compositionally biased region" description="Low complexity" evidence="1">
    <location>
        <begin position="206"/>
        <end position="215"/>
    </location>
</feature>
<feature type="region of interest" description="Disordered" evidence="1">
    <location>
        <begin position="757"/>
        <end position="789"/>
    </location>
</feature>
<evidence type="ECO:0000256" key="1">
    <source>
        <dbReference type="SAM" id="MobiDB-lite"/>
    </source>
</evidence>
<feature type="compositionally biased region" description="Basic and acidic residues" evidence="1">
    <location>
        <begin position="467"/>
        <end position="477"/>
    </location>
</feature>
<feature type="region of interest" description="Disordered" evidence="1">
    <location>
        <begin position="206"/>
        <end position="232"/>
    </location>
</feature>
<feature type="compositionally biased region" description="Polar residues" evidence="1">
    <location>
        <begin position="772"/>
        <end position="781"/>
    </location>
</feature>
<dbReference type="AlphaFoldDB" id="A0A2T9YUX4"/>
<protein>
    <submittedName>
        <fullName evidence="2">Uncharacterized protein</fullName>
    </submittedName>
</protein>
<gene>
    <name evidence="2" type="ORF">BB561_001393</name>
</gene>
<feature type="region of interest" description="Disordered" evidence="1">
    <location>
        <begin position="621"/>
        <end position="641"/>
    </location>
</feature>
<organism evidence="2 3">
    <name type="scientific">Smittium simulii</name>
    <dbReference type="NCBI Taxonomy" id="133385"/>
    <lineage>
        <taxon>Eukaryota</taxon>
        <taxon>Fungi</taxon>
        <taxon>Fungi incertae sedis</taxon>
        <taxon>Zoopagomycota</taxon>
        <taxon>Kickxellomycotina</taxon>
        <taxon>Harpellomycetes</taxon>
        <taxon>Harpellales</taxon>
        <taxon>Legeriomycetaceae</taxon>
        <taxon>Smittium</taxon>
    </lineage>
</organism>
<feature type="region of interest" description="Disordered" evidence="1">
    <location>
        <begin position="462"/>
        <end position="481"/>
    </location>
</feature>
<dbReference type="Proteomes" id="UP000245383">
    <property type="component" value="Unassembled WGS sequence"/>
</dbReference>
<dbReference type="EMBL" id="MBFR01000040">
    <property type="protein sequence ID" value="PVU96119.1"/>
    <property type="molecule type" value="Genomic_DNA"/>
</dbReference>
<proteinExistence type="predicted"/>
<feature type="region of interest" description="Disordered" evidence="1">
    <location>
        <begin position="675"/>
        <end position="727"/>
    </location>
</feature>
<sequence length="1105" mass="124705">MGNLTPLIGVNLPKSMLSLFLDNKDHVSLTLNAKEKTGSGNFKITDEILPVKFRRDLSNKSRIYCRSSDTNATLQPAKNSKEGTLWNKSGHLKGYLTIPKSTLERTLIIKRKIEQKNKKVPKKNKTNHALNSYADNVTNFDYTNRKPYNKPKELSDVSSDIDMEPDLIALAEDLDAVSSSIDIDLNQKSNKHAIPQINFLQKISNNKGQQSQSNNPEPLKSTDKNNNIPLKQTKFGFDSNIPKSCSANDLMHKQNQSAAISKNEERNINFSPDLSNTFQTTNRITNNSDSMKKISKSVIKNNPLDIDLKKCNSFTEKVASVNNPNPININNKPFGDNRTFDKINSTQIPKSKPKTLGRHVKVLKTAIKPQPPAKSPTANINTVLQKHQNSVSTTHDLSNKDTSTVDKVYQSYPSPVSKFSKSPVLLKNNNPQIPTITQINSSINDQLQIESHKNAQQDVKMSISPKKSIEKAPDSQSHRNVQQDIKMSISPKKTSDFQSYIGTTAKLNSNSDSINLPKKGNSIGYKSSNKEPEVSQLVNTMQNNTEVLHKEPKNSNYINNLNNKKSYNDSGSEEGGEILDCSITSSPVSDDIIKDTNKIDIRNDLYKADVLLSKFQRKNLDQNNLPKGENIRANGSHNIISSGYKKNITNPKYSYNDDYTSNTFNTFQINESSIDNKNDAQLPKNNNGNFDEKVNSSKGAGQKKSTSDPKRKVGNDRNLNIITPKENLSIKPTLQSSKYSPLSRVSSNQQFQNKNLFHQKDSHTRSTRQLDFENNSSTKDNIPNHHDQRNNKISEFSQAYIELVDIGAFTSSIKSLSGKTSDLTNSFVLSLIKESQDTVTGDSDYNKEIELHALKLDYKDQIEYFENLNLEYDRLYSMLENIQKDRFSALDFFVSEWNQAYEQFQNQIIGISTLDEGKFNDSILDNKKHSFFQKPNHINAEDLVQVKRNGYNVYIAKNPNGFTYLCGSKEFLEEDKSSTLPPKSDTLVTKTRNSSANYNRIAHSQKSLNFEGTNDECANMPVYKNSSTLSLQPNNSSFKARKNIVQVGLPIIYRELLSAEVKLWELYCNFVETCKRLWSNQVRSDIKKLTGIHMEILAINKELSK</sequence>
<feature type="compositionally biased region" description="Basic and acidic residues" evidence="1">
    <location>
        <begin position="705"/>
        <end position="715"/>
    </location>
</feature>
<evidence type="ECO:0000313" key="2">
    <source>
        <dbReference type="EMBL" id="PVU96119.1"/>
    </source>
</evidence>
<dbReference type="STRING" id="133385.A0A2T9YUX4"/>
<feature type="compositionally biased region" description="Basic and acidic residues" evidence="1">
    <location>
        <begin position="758"/>
        <end position="771"/>
    </location>
</feature>
<name>A0A2T9YUX4_9FUNG</name>
<accession>A0A2T9YUX4</accession>
<reference evidence="2 3" key="1">
    <citation type="journal article" date="2018" name="MBio">
        <title>Comparative Genomics Reveals the Core Gene Toolbox for the Fungus-Insect Symbiosis.</title>
        <authorList>
            <person name="Wang Y."/>
            <person name="Stata M."/>
            <person name="Wang W."/>
            <person name="Stajich J.E."/>
            <person name="White M.M."/>
            <person name="Moncalvo J.M."/>
        </authorList>
    </citation>
    <scope>NUCLEOTIDE SEQUENCE [LARGE SCALE GENOMIC DNA]</scope>
    <source>
        <strain evidence="2 3">SWE-8-4</strain>
    </source>
</reference>
<keyword evidence="3" id="KW-1185">Reference proteome</keyword>
<comment type="caution">
    <text evidence="2">The sequence shown here is derived from an EMBL/GenBank/DDBJ whole genome shotgun (WGS) entry which is preliminary data.</text>
</comment>
<evidence type="ECO:0000313" key="3">
    <source>
        <dbReference type="Proteomes" id="UP000245383"/>
    </source>
</evidence>